<dbReference type="InterPro" id="IPR050707">
    <property type="entry name" value="HTH_MetabolicPath_Reg"/>
</dbReference>
<feature type="domain" description="IclR-ED" evidence="1">
    <location>
        <begin position="1"/>
        <end position="172"/>
    </location>
</feature>
<sequence length="176" mass="18941">MFVGRPYAVDLFATTRVTTALFVQDGSSTVRCVEKIHGPNEPLDTGNPGTCAPMHCTAAGKVILAFSGKATAQLPESLVQYTPRTIGDPAILNKELALIRRDGYGIEGEEWRRGVSAVAVPIVNRYNQVLGALSCGGQSAVSDWTDETMVQVRKIAEIMKDQARRIATAMESTRGS</sequence>
<reference evidence="2 3" key="1">
    <citation type="submission" date="2015-11" db="EMBL/GenBank/DDBJ databases">
        <title>Expanding the genomic diversity of Burkholderia species for the development of highly accurate diagnostics.</title>
        <authorList>
            <person name="Sahl J."/>
            <person name="Keim P."/>
            <person name="Wagner D."/>
        </authorList>
    </citation>
    <scope>NUCLEOTIDE SEQUENCE [LARGE SCALE GENOMIC DNA]</scope>
    <source>
        <strain evidence="2 3">MSMB378WGS</strain>
    </source>
</reference>
<organism evidence="2 3">
    <name type="scientific">Burkholderia diffusa</name>
    <dbReference type="NCBI Taxonomy" id="488732"/>
    <lineage>
        <taxon>Bacteria</taxon>
        <taxon>Pseudomonadati</taxon>
        <taxon>Pseudomonadota</taxon>
        <taxon>Betaproteobacteria</taxon>
        <taxon>Burkholderiales</taxon>
        <taxon>Burkholderiaceae</taxon>
        <taxon>Burkholderia</taxon>
        <taxon>Burkholderia cepacia complex</taxon>
    </lineage>
</organism>
<gene>
    <name evidence="2" type="ORF">WL88_25810</name>
</gene>
<dbReference type="Proteomes" id="UP000063236">
    <property type="component" value="Unassembled WGS sequence"/>
</dbReference>
<evidence type="ECO:0000313" key="2">
    <source>
        <dbReference type="EMBL" id="KWF46731.1"/>
    </source>
</evidence>
<dbReference type="PROSITE" id="PS51078">
    <property type="entry name" value="ICLR_ED"/>
    <property type="match status" value="1"/>
</dbReference>
<dbReference type="InterPro" id="IPR014757">
    <property type="entry name" value="Tscrpt_reg_IclR_C"/>
</dbReference>
<comment type="caution">
    <text evidence="2">The sequence shown here is derived from an EMBL/GenBank/DDBJ whole genome shotgun (WGS) entry which is preliminary data.</text>
</comment>
<dbReference type="AlphaFoldDB" id="A0AAW3PB87"/>
<evidence type="ECO:0000313" key="3">
    <source>
        <dbReference type="Proteomes" id="UP000063236"/>
    </source>
</evidence>
<dbReference type="PANTHER" id="PTHR30136">
    <property type="entry name" value="HELIX-TURN-HELIX TRANSCRIPTIONAL REGULATOR, ICLR FAMILY"/>
    <property type="match status" value="1"/>
</dbReference>
<proteinExistence type="predicted"/>
<dbReference type="Pfam" id="PF01614">
    <property type="entry name" value="IclR_C"/>
    <property type="match status" value="1"/>
</dbReference>
<evidence type="ECO:0000259" key="1">
    <source>
        <dbReference type="PROSITE" id="PS51078"/>
    </source>
</evidence>
<dbReference type="GO" id="GO:0003677">
    <property type="term" value="F:DNA binding"/>
    <property type="evidence" value="ECO:0007669"/>
    <property type="project" value="TreeGrafter"/>
</dbReference>
<dbReference type="EMBL" id="LPJV01000059">
    <property type="protein sequence ID" value="KWF46731.1"/>
    <property type="molecule type" value="Genomic_DNA"/>
</dbReference>
<dbReference type="PANTHER" id="PTHR30136:SF35">
    <property type="entry name" value="HTH-TYPE TRANSCRIPTIONAL REGULATOR RV1719"/>
    <property type="match status" value="1"/>
</dbReference>
<dbReference type="GO" id="GO:0003700">
    <property type="term" value="F:DNA-binding transcription factor activity"/>
    <property type="evidence" value="ECO:0007669"/>
    <property type="project" value="TreeGrafter"/>
</dbReference>
<accession>A0AAW3PB87</accession>
<dbReference type="InterPro" id="IPR029016">
    <property type="entry name" value="GAF-like_dom_sf"/>
</dbReference>
<dbReference type="Gene3D" id="3.30.450.40">
    <property type="match status" value="1"/>
</dbReference>
<name>A0AAW3PB87_9BURK</name>
<dbReference type="GO" id="GO:0045892">
    <property type="term" value="P:negative regulation of DNA-templated transcription"/>
    <property type="evidence" value="ECO:0007669"/>
    <property type="project" value="TreeGrafter"/>
</dbReference>
<protein>
    <recommendedName>
        <fullName evidence="1">IclR-ED domain-containing protein</fullName>
    </recommendedName>
</protein>
<dbReference type="SUPFAM" id="SSF55781">
    <property type="entry name" value="GAF domain-like"/>
    <property type="match status" value="1"/>
</dbReference>